<evidence type="ECO:0000313" key="1">
    <source>
        <dbReference type="EMBL" id="AKH37580.1"/>
    </source>
</evidence>
<organism evidence="1 2">
    <name type="scientific">Nitrosomonas communis</name>
    <dbReference type="NCBI Taxonomy" id="44574"/>
    <lineage>
        <taxon>Bacteria</taxon>
        <taxon>Pseudomonadati</taxon>
        <taxon>Pseudomonadota</taxon>
        <taxon>Betaproteobacteria</taxon>
        <taxon>Nitrosomonadales</taxon>
        <taxon>Nitrosomonadaceae</taxon>
        <taxon>Nitrosomonas</taxon>
    </lineage>
</organism>
<proteinExistence type="predicted"/>
<dbReference type="AlphaFoldDB" id="A0A0F7KB25"/>
<dbReference type="OrthoDB" id="8480203at2"/>
<reference evidence="1 2" key="2">
    <citation type="journal article" date="2016" name="Genome Announc.">
        <title>Genome Sequence of Nitrosomonas communis Strain Nm2, a Mesophilic Ammonia-Oxidizing Bacterium Isolated from Mediterranean Soil.</title>
        <authorList>
            <person name="Kozlowski J.A."/>
            <person name="Kits K.D."/>
            <person name="Stein L.Y."/>
        </authorList>
    </citation>
    <scope>NUCLEOTIDE SEQUENCE [LARGE SCALE GENOMIC DNA]</scope>
    <source>
        <strain evidence="1 2">Nm2</strain>
    </source>
</reference>
<gene>
    <name evidence="1" type="ORF">AAW31_06740</name>
</gene>
<dbReference type="KEGG" id="nco:AAW31_06740"/>
<dbReference type="RefSeq" id="WP_046849660.1">
    <property type="nucleotide sequence ID" value="NZ_CP011451.1"/>
</dbReference>
<name>A0A0F7KB25_9PROT</name>
<keyword evidence="2" id="KW-1185">Reference proteome</keyword>
<protein>
    <submittedName>
        <fullName evidence="1">Uncharacterized protein</fullName>
    </submittedName>
</protein>
<reference evidence="2" key="1">
    <citation type="submission" date="2015-05" db="EMBL/GenBank/DDBJ databases">
        <title>Draft genome of Nitrosomonas communis strain Nm2.</title>
        <authorList>
            <person name="Kozlowski J.A."/>
            <person name="Kits K.D."/>
            <person name="Stein L.Y."/>
        </authorList>
    </citation>
    <scope>NUCLEOTIDE SEQUENCE [LARGE SCALE GENOMIC DNA]</scope>
    <source>
        <strain evidence="2">Nm2</strain>
    </source>
</reference>
<dbReference type="Proteomes" id="UP000034156">
    <property type="component" value="Chromosome"/>
</dbReference>
<dbReference type="EMBL" id="CP011451">
    <property type="protein sequence ID" value="AKH37580.1"/>
    <property type="molecule type" value="Genomic_DNA"/>
</dbReference>
<accession>A0A0F7KB25</accession>
<dbReference type="PATRIC" id="fig|44574.3.peg.1624"/>
<evidence type="ECO:0000313" key="2">
    <source>
        <dbReference type="Proteomes" id="UP000034156"/>
    </source>
</evidence>
<sequence>MDDTLMHPLRIFPKQINAVCYNQVRLALLRAGGPLRVALLQHRGLEVILDKEMWLCVDSTADDQPVMAWREFKIRGRNNLHLPIACELQLYHSCAGLIMGSALDDLEQALEKM</sequence>